<reference evidence="5" key="3">
    <citation type="submission" date="2015-06" db="UniProtKB">
        <authorList>
            <consortium name="EnsemblMetazoa"/>
        </authorList>
    </citation>
    <scope>IDENTIFICATION</scope>
</reference>
<dbReference type="PANTHER" id="PTHR46613:SF1">
    <property type="entry name" value="RADIAL SPOKE HEAD 10 HOMOLOG B-RELATED"/>
    <property type="match status" value="1"/>
</dbReference>
<organism evidence="5 6">
    <name type="scientific">Helobdella robusta</name>
    <name type="common">Californian leech</name>
    <dbReference type="NCBI Taxonomy" id="6412"/>
    <lineage>
        <taxon>Eukaryota</taxon>
        <taxon>Metazoa</taxon>
        <taxon>Spiralia</taxon>
        <taxon>Lophotrochozoa</taxon>
        <taxon>Annelida</taxon>
        <taxon>Clitellata</taxon>
        <taxon>Hirudinea</taxon>
        <taxon>Rhynchobdellida</taxon>
        <taxon>Glossiphoniidae</taxon>
        <taxon>Helobdella</taxon>
    </lineage>
</organism>
<dbReference type="InParanoid" id="T1F387"/>
<dbReference type="STRING" id="6412.T1F387"/>
<dbReference type="EMBL" id="AMQM01003614">
    <property type="status" value="NOT_ANNOTATED_CDS"/>
    <property type="molecule type" value="Genomic_DNA"/>
</dbReference>
<dbReference type="PANTHER" id="PTHR46613">
    <property type="entry name" value="RADIAL SPOKE HEAD 10 HOMOLOG B-RELATED"/>
    <property type="match status" value="1"/>
</dbReference>
<proteinExistence type="predicted"/>
<dbReference type="EMBL" id="KB096222">
    <property type="protein sequence ID" value="ESO07283.1"/>
    <property type="molecule type" value="Genomic_DNA"/>
</dbReference>
<name>T1F387_HELRO</name>
<reference evidence="6" key="1">
    <citation type="submission" date="2012-12" db="EMBL/GenBank/DDBJ databases">
        <authorList>
            <person name="Hellsten U."/>
            <person name="Grimwood J."/>
            <person name="Chapman J.A."/>
            <person name="Shapiro H."/>
            <person name="Aerts A."/>
            <person name="Otillar R.P."/>
            <person name="Terry A.Y."/>
            <person name="Boore J.L."/>
            <person name="Simakov O."/>
            <person name="Marletaz F."/>
            <person name="Cho S.-J."/>
            <person name="Edsinger-Gonzales E."/>
            <person name="Havlak P."/>
            <person name="Kuo D.-H."/>
            <person name="Larsson T."/>
            <person name="Lv J."/>
            <person name="Arendt D."/>
            <person name="Savage R."/>
            <person name="Osoegawa K."/>
            <person name="de Jong P."/>
            <person name="Lindberg D.R."/>
            <person name="Seaver E.C."/>
            <person name="Weisblat D.A."/>
            <person name="Putnam N.H."/>
            <person name="Grigoriev I.V."/>
            <person name="Rokhsar D.S."/>
        </authorList>
    </citation>
    <scope>NUCLEOTIDE SEQUENCE</scope>
</reference>
<dbReference type="AlphaFoldDB" id="T1F387"/>
<dbReference type="RefSeq" id="XP_009014661.1">
    <property type="nucleotide sequence ID" value="XM_009016413.1"/>
</dbReference>
<evidence type="ECO:0000313" key="5">
    <source>
        <dbReference type="EnsemblMetazoa" id="HelroP170612"/>
    </source>
</evidence>
<feature type="region of interest" description="Disordered" evidence="3">
    <location>
        <begin position="170"/>
        <end position="218"/>
    </location>
</feature>
<dbReference type="Proteomes" id="UP000015101">
    <property type="component" value="Unassembled WGS sequence"/>
</dbReference>
<feature type="compositionally biased region" description="Basic and acidic residues" evidence="3">
    <location>
        <begin position="179"/>
        <end position="188"/>
    </location>
</feature>
<keyword evidence="6" id="KW-1185">Reference proteome</keyword>
<reference evidence="4 6" key="2">
    <citation type="journal article" date="2013" name="Nature">
        <title>Insights into bilaterian evolution from three spiralian genomes.</title>
        <authorList>
            <person name="Simakov O."/>
            <person name="Marletaz F."/>
            <person name="Cho S.J."/>
            <person name="Edsinger-Gonzales E."/>
            <person name="Havlak P."/>
            <person name="Hellsten U."/>
            <person name="Kuo D.H."/>
            <person name="Larsson T."/>
            <person name="Lv J."/>
            <person name="Arendt D."/>
            <person name="Savage R."/>
            <person name="Osoegawa K."/>
            <person name="de Jong P."/>
            <person name="Grimwood J."/>
            <person name="Chapman J.A."/>
            <person name="Shapiro H."/>
            <person name="Aerts A."/>
            <person name="Otillar R.P."/>
            <person name="Terry A.Y."/>
            <person name="Boore J.L."/>
            <person name="Grigoriev I.V."/>
            <person name="Lindberg D.R."/>
            <person name="Seaver E.C."/>
            <person name="Weisblat D.A."/>
            <person name="Putnam N.H."/>
            <person name="Rokhsar D.S."/>
        </authorList>
    </citation>
    <scope>NUCLEOTIDE SEQUENCE</scope>
</reference>
<evidence type="ECO:0000256" key="2">
    <source>
        <dbReference type="ARBA" id="ARBA00023273"/>
    </source>
</evidence>
<dbReference type="CTD" id="20203286"/>
<keyword evidence="2" id="KW-0966">Cell projection</keyword>
<dbReference type="GO" id="GO:0042995">
    <property type="term" value="C:cell projection"/>
    <property type="evidence" value="ECO:0007669"/>
    <property type="project" value="UniProtKB-SubCell"/>
</dbReference>
<comment type="subcellular location">
    <subcellularLocation>
        <location evidence="1">Cell projection</location>
    </subcellularLocation>
</comment>
<dbReference type="KEGG" id="hro:HELRODRAFT_170612"/>
<evidence type="ECO:0000256" key="1">
    <source>
        <dbReference type="ARBA" id="ARBA00004316"/>
    </source>
</evidence>
<gene>
    <name evidence="5" type="primary">20203286</name>
    <name evidence="4" type="ORF">HELRODRAFT_170612</name>
</gene>
<accession>T1F387</accession>
<feature type="compositionally biased region" description="Acidic residues" evidence="3">
    <location>
        <begin position="189"/>
        <end position="204"/>
    </location>
</feature>
<evidence type="ECO:0000313" key="6">
    <source>
        <dbReference type="Proteomes" id="UP000015101"/>
    </source>
</evidence>
<dbReference type="HOGENOM" id="CLU_954016_0_0_1"/>
<protein>
    <submittedName>
        <fullName evidence="4 5">Uncharacterized protein</fullName>
    </submittedName>
</protein>
<dbReference type="GeneID" id="20203286"/>
<evidence type="ECO:0000256" key="3">
    <source>
        <dbReference type="SAM" id="MobiDB-lite"/>
    </source>
</evidence>
<sequence length="292" mass="33760">MKNFHGIGRCAPPYVSTCYDRMMKEYVLKHACKVNGYFYHTAEKAREVMQQLQDQWLRYHNLCKALNFNKKRRKKLKTITMRQFLWLLDDLNLIDDTLMASDVIDVLASDDRKVKYHVTCIYMEFELGFYDYMEALVGCSLVRRYPLCYCGFDSRTFMFIDETETKNELAGASHKKDGKKGEEGMKDDADSDGDVNTADNDDDENSKKCSSQQKSNRNADNVVKNSLSHIAHIGNFEATFSNKFQKFVVQDYSTALDLFLKEKLPKCGDDGGDDFVDECDKNLIPFWEISLV</sequence>
<evidence type="ECO:0000313" key="4">
    <source>
        <dbReference type="EMBL" id="ESO07283.1"/>
    </source>
</evidence>
<dbReference type="EnsemblMetazoa" id="HelroT170612">
    <property type="protein sequence ID" value="HelroP170612"/>
    <property type="gene ID" value="HelroG170612"/>
</dbReference>